<evidence type="ECO:0000313" key="2">
    <source>
        <dbReference type="EMBL" id="AIL46479.1"/>
    </source>
</evidence>
<dbReference type="STRING" id="1338011.BD94_2704"/>
<dbReference type="PANTHER" id="PTHR31299">
    <property type="entry name" value="ESTERASE, PUTATIVE (AFU_ORTHOLOGUE AFUA_1G05850)-RELATED"/>
    <property type="match status" value="1"/>
</dbReference>
<sequence length="422" mass="48350">MKKIFLALSLMTGFLYVEAQDNAIKTTELNLAKDYLKIAAPIAKEIGNNTIIGLGEGTHGTKEFNEIRAAISKNLITKQHFSIICFESPYGDMFYLNKAVNSDTDIKTAMKQYLLSIWQTKEIEELLLWVRDYNKKNKNQILLSGADFNFVSNSVKILESEFKNNSTLKALTDDLLSKAKYQDEMWSKRNDKNFRVDMPAVIKNGTQAYELASNIEETAKKDNISLSTEAKLALQNIKFGFKVMYEASKQNYDISRDQMMAEMVTKTHQLYNNKKVIVIAHNGHIAFTFPFSDDLGMGGYLKKQFGEKYYSLATLTAFGTYSATLDNTDTNDNKYQAYPLPAPLKDSWQNYFSEFKNENFYLNLRNNNGNLKGNFSLALWGYFYLDPVKFEKNIYTPKISNLNNYFDGIIFLKKTNASEHLN</sequence>
<dbReference type="RefSeq" id="WP_024565440.1">
    <property type="nucleotide sequence ID" value="NZ_CP007547.1"/>
</dbReference>
<dbReference type="InterPro" id="IPR007815">
    <property type="entry name" value="Emycin_Estase"/>
</dbReference>
<dbReference type="InterPro" id="IPR052036">
    <property type="entry name" value="Hydrolase/PRTase-associated"/>
</dbReference>
<dbReference type="Proteomes" id="UP000028933">
    <property type="component" value="Chromosome"/>
</dbReference>
<dbReference type="SUPFAM" id="SSF159501">
    <property type="entry name" value="EreA/ChaN-like"/>
    <property type="match status" value="1"/>
</dbReference>
<dbReference type="AlphaFoldDB" id="A0A077EJT6"/>
<dbReference type="Gene3D" id="1.20.1440.30">
    <property type="entry name" value="Biosynthetic Protein domain"/>
    <property type="match status" value="1"/>
</dbReference>
<accession>A0A077EJT6</accession>
<dbReference type="CDD" id="cd14728">
    <property type="entry name" value="Ere-like"/>
    <property type="match status" value="1"/>
</dbReference>
<keyword evidence="1" id="KW-0732">Signal</keyword>
<name>A0A077EJT6_9FLAO</name>
<dbReference type="Pfam" id="PF05139">
    <property type="entry name" value="Erythro_esteras"/>
    <property type="match status" value="1"/>
</dbReference>
<proteinExistence type="predicted"/>
<dbReference type="EMBL" id="CP007547">
    <property type="protein sequence ID" value="AIL46479.1"/>
    <property type="molecule type" value="Genomic_DNA"/>
</dbReference>
<organism evidence="2 3">
    <name type="scientific">Elizabethkingia anophelis NUHP1</name>
    <dbReference type="NCBI Taxonomy" id="1338011"/>
    <lineage>
        <taxon>Bacteria</taxon>
        <taxon>Pseudomonadati</taxon>
        <taxon>Bacteroidota</taxon>
        <taxon>Flavobacteriia</taxon>
        <taxon>Flavobacteriales</taxon>
        <taxon>Weeksellaceae</taxon>
        <taxon>Elizabethkingia</taxon>
    </lineage>
</organism>
<dbReference type="PANTHER" id="PTHR31299:SF0">
    <property type="entry name" value="ESTERASE, PUTATIVE (AFU_ORTHOLOGUE AFUA_1G05850)-RELATED"/>
    <property type="match status" value="1"/>
</dbReference>
<protein>
    <submittedName>
        <fullName evidence="2">Succinoglycan biosynthesis protein</fullName>
    </submittedName>
</protein>
<dbReference type="eggNOG" id="COG2312">
    <property type="taxonomic scope" value="Bacteria"/>
</dbReference>
<reference evidence="2" key="2">
    <citation type="journal article" date="2015" name="Genome Biol. Evol.">
        <title>Complete Genome Sequence and Transcriptomic Analysis of the Novel Pathogen Elizabethkingia anophelis in Response to Oxidative Stress.</title>
        <authorList>
            <person name="Li Y."/>
            <person name="Liu Y."/>
            <person name="Chew S.C."/>
            <person name="Tay M."/>
            <person name="Salido M.M."/>
            <person name="Teo J."/>
            <person name="Lauro F.M."/>
            <person name="Givskov M."/>
            <person name="Yang L."/>
        </authorList>
    </citation>
    <scope>NUCLEOTIDE SEQUENCE</scope>
    <source>
        <strain evidence="2">NUHP1</strain>
    </source>
</reference>
<gene>
    <name evidence="2" type="ORF">BD94_2704</name>
</gene>
<evidence type="ECO:0000256" key="1">
    <source>
        <dbReference type="SAM" id="SignalP"/>
    </source>
</evidence>
<feature type="signal peptide" evidence="1">
    <location>
        <begin position="1"/>
        <end position="19"/>
    </location>
</feature>
<dbReference type="HOGENOM" id="CLU_026490_2_0_10"/>
<evidence type="ECO:0000313" key="3">
    <source>
        <dbReference type="Proteomes" id="UP000028933"/>
    </source>
</evidence>
<dbReference type="GO" id="GO:0046677">
    <property type="term" value="P:response to antibiotic"/>
    <property type="evidence" value="ECO:0007669"/>
    <property type="project" value="InterPro"/>
</dbReference>
<feature type="chain" id="PRO_5001718470" evidence="1">
    <location>
        <begin position="20"/>
        <end position="422"/>
    </location>
</feature>
<reference evidence="2" key="1">
    <citation type="journal article" date="2013" name="Lancet">
        <title>First case of E anophelis outbreak in an intensive-care unit.</title>
        <authorList>
            <person name="Teo J."/>
            <person name="Tan S.Y."/>
            <person name="Tay M."/>
            <person name="Ding Y."/>
            <person name="Kjelleberg S."/>
            <person name="Givskov M."/>
            <person name="Lin R.T."/>
            <person name="Yang L."/>
        </authorList>
    </citation>
    <scope>NUCLEOTIDE SEQUENCE [LARGE SCALE GENOMIC DNA]</scope>
    <source>
        <strain evidence="2">NUHP1</strain>
    </source>
</reference>
<dbReference type="Gene3D" id="3.30.1870.10">
    <property type="entry name" value="EreA-like, domain 2"/>
    <property type="match status" value="1"/>
</dbReference>
<dbReference type="KEGG" id="eao:BD94_2704"/>
<dbReference type="Gene3D" id="3.40.1660.10">
    <property type="entry name" value="EreA-like (biosynthetic domain)"/>
    <property type="match status" value="1"/>
</dbReference>